<feature type="compositionally biased region" description="Basic residues" evidence="1">
    <location>
        <begin position="191"/>
        <end position="204"/>
    </location>
</feature>
<sequence>MSSEDATSAKSEQSPKRVKSRESVNNNDADDGDQLPKHWAKVASKKHPGKFYYFNVATKESLWEHPGKTRALEKEKDIIRNVRKSPAKGSSGKSEKVVQLKNDTQFKRKNLAKERLDKLQKQLEAERKAEGETVKVKKEARTPESPRKRVTGKSPIKDERAPSKSKRKRTGSDESPSKKSKSGEVSSRSKAIAKKTSPRIGTKRIQKDLKLEASKVPKASELLKDVKPLPITEATTELKSFKIPKRAKQEPVPSSIFVEIQKLDELRPSGSASPKTDLLTNVPQVESVSDSTPKLSYAQKLLEAIEGQPVPKESTITTNATPPFKPSQAPKLITSTPKLQALVRSEQDTPRSVKSPANERLAGIREKLAQEVAQQTVLLNEDAEMVDLSAQDDQSPEAMEWEDIPEEVALREVVAVRQLPNDGLMMAGSERVLDATIPEYGTHLFDRIEYRRFVFLVMDTNVFLSHLKGVERLLEKGFPPMTACSAELPDIGQPILVVPYIVLQELDRIKHREQGKPLSTAASQSIRFLNEHLKRRDPRVKGQSTVEATVHLVPVENPDDHIINCCFQVRQIISGRAGTDLMLLSNDVNLRNKALVNGVPAFGYGELMAEADRIRFAADDTAPEVGGR</sequence>
<feature type="compositionally biased region" description="Polar residues" evidence="1">
    <location>
        <begin position="1"/>
        <end position="12"/>
    </location>
</feature>
<dbReference type="HOGENOM" id="CLU_490261_0_0_1"/>
<gene>
    <name evidence="3" type="ORF">AaeL_AAEL007471</name>
</gene>
<dbReference type="SUPFAM" id="SSF51045">
    <property type="entry name" value="WW domain"/>
    <property type="match status" value="1"/>
</dbReference>
<dbReference type="InterPro" id="IPR052626">
    <property type="entry name" value="SWT1_Regulator"/>
</dbReference>
<dbReference type="Pfam" id="PF00397">
    <property type="entry name" value="WW"/>
    <property type="match status" value="1"/>
</dbReference>
<reference evidence="3" key="3">
    <citation type="submission" date="2012-09" db="EMBL/GenBank/DDBJ databases">
        <authorList>
            <consortium name="VectorBase"/>
        </authorList>
    </citation>
    <scope>NUCLEOTIDE SEQUENCE</scope>
    <source>
        <strain evidence="3">Liverpool</strain>
    </source>
</reference>
<dbReference type="InterPro" id="IPR001202">
    <property type="entry name" value="WW_dom"/>
</dbReference>
<dbReference type="GO" id="GO:0005634">
    <property type="term" value="C:nucleus"/>
    <property type="evidence" value="ECO:0007669"/>
    <property type="project" value="TreeGrafter"/>
</dbReference>
<dbReference type="PANTHER" id="PTHR16161">
    <property type="entry name" value="TRANSCRIPTIONAL PROTEIN SWT1"/>
    <property type="match status" value="1"/>
</dbReference>
<feature type="compositionally biased region" description="Basic and acidic residues" evidence="1">
    <location>
        <begin position="111"/>
        <end position="147"/>
    </location>
</feature>
<dbReference type="Gene3D" id="2.20.70.10">
    <property type="match status" value="1"/>
</dbReference>
<dbReference type="InterPro" id="IPR036020">
    <property type="entry name" value="WW_dom_sf"/>
</dbReference>
<dbReference type="SUPFAM" id="SSF88723">
    <property type="entry name" value="PIN domain-like"/>
    <property type="match status" value="1"/>
</dbReference>
<organism evidence="3 4">
    <name type="scientific">Aedes aegypti</name>
    <name type="common">Yellowfever mosquito</name>
    <name type="synonym">Culex aegypti</name>
    <dbReference type="NCBI Taxonomy" id="7159"/>
    <lineage>
        <taxon>Eukaryota</taxon>
        <taxon>Metazoa</taxon>
        <taxon>Ecdysozoa</taxon>
        <taxon>Arthropoda</taxon>
        <taxon>Hexapoda</taxon>
        <taxon>Insecta</taxon>
        <taxon>Pterygota</taxon>
        <taxon>Neoptera</taxon>
        <taxon>Endopterygota</taxon>
        <taxon>Diptera</taxon>
        <taxon>Nematocera</taxon>
        <taxon>Culicoidea</taxon>
        <taxon>Culicidae</taxon>
        <taxon>Culicinae</taxon>
        <taxon>Aedini</taxon>
        <taxon>Aedes</taxon>
        <taxon>Stegomyia</taxon>
    </lineage>
</organism>
<reference evidence="3" key="1">
    <citation type="submission" date="2005-10" db="EMBL/GenBank/DDBJ databases">
        <authorList>
            <person name="Loftus B.J."/>
            <person name="Nene V.M."/>
            <person name="Hannick L.I."/>
            <person name="Bidwell S."/>
            <person name="Haas B."/>
            <person name="Amedeo P."/>
            <person name="Orvis J."/>
            <person name="Wortman J.R."/>
            <person name="White O.R."/>
            <person name="Salzberg S."/>
            <person name="Shumway M."/>
            <person name="Koo H."/>
            <person name="Zhao Y."/>
            <person name="Holmes M."/>
            <person name="Miller J."/>
            <person name="Schatz M."/>
            <person name="Pop M."/>
            <person name="Pai G."/>
            <person name="Utterback T."/>
            <person name="Rogers Y.-H."/>
            <person name="Kravitz S."/>
            <person name="Fraser C.M."/>
        </authorList>
    </citation>
    <scope>NUCLEOTIDE SEQUENCE</scope>
    <source>
        <strain evidence="3">Liverpool</strain>
    </source>
</reference>
<evidence type="ECO:0000313" key="3">
    <source>
        <dbReference type="EMBL" id="EAT40827.1"/>
    </source>
</evidence>
<dbReference type="CDD" id="cd18727">
    <property type="entry name" value="PIN_Swt1-like"/>
    <property type="match status" value="1"/>
</dbReference>
<feature type="domain" description="WW" evidence="2">
    <location>
        <begin position="33"/>
        <end position="68"/>
    </location>
</feature>
<accession>Q172B1</accession>
<feature type="region of interest" description="Disordered" evidence="1">
    <location>
        <begin position="1"/>
        <end position="42"/>
    </location>
</feature>
<dbReference type="Gene3D" id="3.40.50.1010">
    <property type="entry name" value="5'-nuclease"/>
    <property type="match status" value="1"/>
</dbReference>
<dbReference type="CDD" id="cd00201">
    <property type="entry name" value="WW"/>
    <property type="match status" value="1"/>
</dbReference>
<evidence type="ECO:0000313" key="4">
    <source>
        <dbReference type="Proteomes" id="UP000682892"/>
    </source>
</evidence>
<name>Q172B1_AEDAE</name>
<dbReference type="eggNOG" id="KOG4689">
    <property type="taxonomic scope" value="Eukaryota"/>
</dbReference>
<reference evidence="3" key="2">
    <citation type="journal article" date="2007" name="Science">
        <title>Genome sequence of Aedes aegypti, a major arbovirus vector.</title>
        <authorList>
            <person name="Nene V."/>
            <person name="Wortman J.R."/>
            <person name="Lawson D."/>
            <person name="Haas B."/>
            <person name="Kodira C."/>
            <person name="Tu Z.J."/>
            <person name="Loftus B."/>
            <person name="Xi Z."/>
            <person name="Megy K."/>
            <person name="Grabherr M."/>
            <person name="Ren Q."/>
            <person name="Zdobnov E.M."/>
            <person name="Lobo N.F."/>
            <person name="Campbell K.S."/>
            <person name="Brown S.E."/>
            <person name="Bonaldo M.F."/>
            <person name="Zhu J."/>
            <person name="Sinkins S.P."/>
            <person name="Hogenkamp D.G."/>
            <person name="Amedeo P."/>
            <person name="Arensburger P."/>
            <person name="Atkinson P.W."/>
            <person name="Bidwell S."/>
            <person name="Biedler J."/>
            <person name="Birney E."/>
            <person name="Bruggner R.V."/>
            <person name="Costas J."/>
            <person name="Coy M.R."/>
            <person name="Crabtree J."/>
            <person name="Crawford M."/>
            <person name="Debruyn B."/>
            <person name="Decaprio D."/>
            <person name="Eiglmeier K."/>
            <person name="Eisenstadt E."/>
            <person name="El-Dorry H."/>
            <person name="Gelbart W.M."/>
            <person name="Gomes S.L."/>
            <person name="Hammond M."/>
            <person name="Hannick L.I."/>
            <person name="Hogan J.R."/>
            <person name="Holmes M.H."/>
            <person name="Jaffe D."/>
            <person name="Johnston J.S."/>
            <person name="Kennedy R.C."/>
            <person name="Koo H."/>
            <person name="Kravitz S."/>
            <person name="Kriventseva E.V."/>
            <person name="Kulp D."/>
            <person name="Labutti K."/>
            <person name="Lee E."/>
            <person name="Li S."/>
            <person name="Lovin D.D."/>
            <person name="Mao C."/>
            <person name="Mauceli E."/>
            <person name="Menck C.F."/>
            <person name="Miller J.R."/>
            <person name="Montgomery P."/>
            <person name="Mori A."/>
            <person name="Nascimento A.L."/>
            <person name="Naveira H.F."/>
            <person name="Nusbaum C."/>
            <person name="O'leary S."/>
            <person name="Orvis J."/>
            <person name="Pertea M."/>
            <person name="Quesneville H."/>
            <person name="Reidenbach K.R."/>
            <person name="Rogers Y.H."/>
            <person name="Roth C.W."/>
            <person name="Schneider J.R."/>
            <person name="Schatz M."/>
            <person name="Shumway M."/>
            <person name="Stanke M."/>
            <person name="Stinson E.O."/>
            <person name="Tubio J.M."/>
            <person name="Vanzee J.P."/>
            <person name="Verjovski-Almeida S."/>
            <person name="Werner D."/>
            <person name="White O."/>
            <person name="Wyder S."/>
            <person name="Zeng Q."/>
            <person name="Zhao Q."/>
            <person name="Zhao Y."/>
            <person name="Hill C.A."/>
            <person name="Raikhel A.S."/>
            <person name="Soares M.B."/>
            <person name="Knudson D.L."/>
            <person name="Lee N.H."/>
            <person name="Galagan J."/>
            <person name="Salzberg S.L."/>
            <person name="Paulsen I.T."/>
            <person name="Dimopoulos G."/>
            <person name="Collins F.H."/>
            <person name="Birren B."/>
            <person name="Fraser-Liggett C.M."/>
            <person name="Severson D.W."/>
        </authorList>
    </citation>
    <scope>NUCLEOTIDE SEQUENCE [LARGE SCALE GENOMIC DNA]</scope>
    <source>
        <strain evidence="3">Liverpool</strain>
    </source>
</reference>
<dbReference type="VEuPathDB" id="VectorBase:AAEL027533"/>
<dbReference type="SMART" id="SM00456">
    <property type="entry name" value="WW"/>
    <property type="match status" value="1"/>
</dbReference>
<dbReference type="PaxDb" id="7159-AAEL007471-PA"/>
<dbReference type="OMA" id="PWRVINE"/>
<evidence type="ECO:0000259" key="2">
    <source>
        <dbReference type="PROSITE" id="PS50020"/>
    </source>
</evidence>
<dbReference type="AlphaFoldDB" id="Q172B1"/>
<evidence type="ECO:0000256" key="1">
    <source>
        <dbReference type="SAM" id="MobiDB-lite"/>
    </source>
</evidence>
<dbReference type="EMBL" id="CH477442">
    <property type="protein sequence ID" value="EAT40827.1"/>
    <property type="molecule type" value="Genomic_DNA"/>
</dbReference>
<dbReference type="PROSITE" id="PS50020">
    <property type="entry name" value="WW_DOMAIN_2"/>
    <property type="match status" value="1"/>
</dbReference>
<dbReference type="Proteomes" id="UP000682892">
    <property type="component" value="Unassembled WGS sequence"/>
</dbReference>
<dbReference type="SMART" id="SM00670">
    <property type="entry name" value="PINc"/>
    <property type="match status" value="1"/>
</dbReference>
<dbReference type="PANTHER" id="PTHR16161:SF0">
    <property type="entry name" value="TRANSCRIPTIONAL PROTEIN SWT1"/>
    <property type="match status" value="1"/>
</dbReference>
<dbReference type="InterPro" id="IPR029060">
    <property type="entry name" value="PIN-like_dom_sf"/>
</dbReference>
<protein>
    <submittedName>
        <fullName evidence="3">AAEL007471-PA</fullName>
    </submittedName>
</protein>
<dbReference type="PhylomeDB" id="Q172B1"/>
<dbReference type="Pfam" id="PF13638">
    <property type="entry name" value="PIN_4"/>
    <property type="match status" value="1"/>
</dbReference>
<proteinExistence type="predicted"/>
<dbReference type="InterPro" id="IPR002716">
    <property type="entry name" value="PIN_dom"/>
</dbReference>
<dbReference type="STRING" id="7159.Q172B1"/>
<feature type="region of interest" description="Disordered" evidence="1">
    <location>
        <begin position="74"/>
        <end position="211"/>
    </location>
</feature>